<proteinExistence type="predicted"/>
<dbReference type="RefSeq" id="WP_264327229.1">
    <property type="nucleotide sequence ID" value="NZ_JADEXQ010000103.1"/>
</dbReference>
<organism evidence="2 3">
    <name type="scientific">Romeriopsis navalis LEGE 11480</name>
    <dbReference type="NCBI Taxonomy" id="2777977"/>
    <lineage>
        <taxon>Bacteria</taxon>
        <taxon>Bacillati</taxon>
        <taxon>Cyanobacteriota</taxon>
        <taxon>Cyanophyceae</taxon>
        <taxon>Leptolyngbyales</taxon>
        <taxon>Leptolyngbyaceae</taxon>
        <taxon>Romeriopsis</taxon>
        <taxon>Romeriopsis navalis</taxon>
    </lineage>
</organism>
<dbReference type="AlphaFoldDB" id="A0A928VUP6"/>
<keyword evidence="3" id="KW-1185">Reference proteome</keyword>
<accession>A0A928VUP6</accession>
<sequence>MPTIHLIDSEKGGTGKSWFSRVMHHTLEQRGIAFIGVDADTSNPTYHNVYSETQLVPFSIAPKEEDLPDVLFDMATQADLVVSLPAQAHRAVHHWIVQKDVIETGKAHGIHLRTWWISDGEDDSLNLFCEAVEAYAGAMDYVFVKNQGRCDEWAYFDSHTRTQEILAKYKIPTIEFPKLSDLRRIPINAERQRFADAAVAKDFGVLGRGQVTKYLQVCDQLLDTVGAFNAASPAPSETATGAPQKKGKNSAQAA</sequence>
<dbReference type="Proteomes" id="UP000625316">
    <property type="component" value="Unassembled WGS sequence"/>
</dbReference>
<name>A0A928VUP6_9CYAN</name>
<comment type="caution">
    <text evidence="2">The sequence shown here is derived from an EMBL/GenBank/DDBJ whole genome shotgun (WGS) entry which is preliminary data.</text>
</comment>
<evidence type="ECO:0000313" key="3">
    <source>
        <dbReference type="Proteomes" id="UP000625316"/>
    </source>
</evidence>
<reference evidence="2" key="1">
    <citation type="submission" date="2020-10" db="EMBL/GenBank/DDBJ databases">
        <authorList>
            <person name="Castelo-Branco R."/>
            <person name="Eusebio N."/>
            <person name="Adriana R."/>
            <person name="Vieira A."/>
            <person name="Brugerolle De Fraissinette N."/>
            <person name="Rezende De Castro R."/>
            <person name="Schneider M.P."/>
            <person name="Vasconcelos V."/>
            <person name="Leao P.N."/>
        </authorList>
    </citation>
    <scope>NUCLEOTIDE SEQUENCE</scope>
    <source>
        <strain evidence="2">LEGE 11480</strain>
    </source>
</reference>
<evidence type="ECO:0000313" key="2">
    <source>
        <dbReference type="EMBL" id="MBE9032409.1"/>
    </source>
</evidence>
<gene>
    <name evidence="2" type="ORF">IQ266_21965</name>
</gene>
<dbReference type="EMBL" id="JADEXQ010000103">
    <property type="protein sequence ID" value="MBE9032409.1"/>
    <property type="molecule type" value="Genomic_DNA"/>
</dbReference>
<protein>
    <submittedName>
        <fullName evidence="2">Mobilization protein MobD-like protein</fullName>
    </submittedName>
</protein>
<feature type="region of interest" description="Disordered" evidence="1">
    <location>
        <begin position="232"/>
        <end position="254"/>
    </location>
</feature>
<evidence type="ECO:0000256" key="1">
    <source>
        <dbReference type="SAM" id="MobiDB-lite"/>
    </source>
</evidence>